<feature type="transmembrane region" description="Helical" evidence="2">
    <location>
        <begin position="187"/>
        <end position="207"/>
    </location>
</feature>
<organism evidence="3 4">
    <name type="scientific">Achromobacter anxifer</name>
    <dbReference type="NCBI Taxonomy" id="1287737"/>
    <lineage>
        <taxon>Bacteria</taxon>
        <taxon>Pseudomonadati</taxon>
        <taxon>Pseudomonadota</taxon>
        <taxon>Betaproteobacteria</taxon>
        <taxon>Burkholderiales</taxon>
        <taxon>Alcaligenaceae</taxon>
        <taxon>Achromobacter</taxon>
    </lineage>
</organism>
<reference evidence="3 4" key="1">
    <citation type="submission" date="2020-04" db="EMBL/GenBank/DDBJ databases">
        <authorList>
            <person name="De Canck E."/>
        </authorList>
    </citation>
    <scope>NUCLEOTIDE SEQUENCE [LARGE SCALE GENOMIC DNA]</scope>
    <source>
        <strain evidence="3 4">LMG 26858</strain>
    </source>
</reference>
<gene>
    <name evidence="3" type="ORF">LMG26858_02324</name>
</gene>
<protein>
    <submittedName>
        <fullName evidence="3">Uncharacterized protein</fullName>
    </submittedName>
</protein>
<dbReference type="RefSeq" id="WP_175207206.1">
    <property type="nucleotide sequence ID" value="NZ_CADILG010000014.1"/>
</dbReference>
<evidence type="ECO:0000256" key="1">
    <source>
        <dbReference type="SAM" id="MobiDB-lite"/>
    </source>
</evidence>
<feature type="transmembrane region" description="Helical" evidence="2">
    <location>
        <begin position="155"/>
        <end position="175"/>
    </location>
</feature>
<dbReference type="AlphaFoldDB" id="A0A6S7CSC7"/>
<dbReference type="EMBL" id="CADILG010000014">
    <property type="protein sequence ID" value="CAB3863081.1"/>
    <property type="molecule type" value="Genomic_DNA"/>
</dbReference>
<evidence type="ECO:0000313" key="4">
    <source>
        <dbReference type="Proteomes" id="UP000494117"/>
    </source>
</evidence>
<feature type="region of interest" description="Disordered" evidence="1">
    <location>
        <begin position="1"/>
        <end position="24"/>
    </location>
</feature>
<feature type="compositionally biased region" description="Polar residues" evidence="1">
    <location>
        <begin position="13"/>
        <end position="24"/>
    </location>
</feature>
<proteinExistence type="predicted"/>
<feature type="transmembrane region" description="Helical" evidence="2">
    <location>
        <begin position="89"/>
        <end position="105"/>
    </location>
</feature>
<evidence type="ECO:0000256" key="2">
    <source>
        <dbReference type="SAM" id="Phobius"/>
    </source>
</evidence>
<feature type="transmembrane region" description="Helical" evidence="2">
    <location>
        <begin position="125"/>
        <end position="143"/>
    </location>
</feature>
<keyword evidence="4" id="KW-1185">Reference proteome</keyword>
<name>A0A6S7CSC7_9BURK</name>
<feature type="transmembrane region" description="Helical" evidence="2">
    <location>
        <begin position="51"/>
        <end position="69"/>
    </location>
</feature>
<evidence type="ECO:0000313" key="3">
    <source>
        <dbReference type="EMBL" id="CAB3863081.1"/>
    </source>
</evidence>
<feature type="compositionally biased region" description="Basic residues" evidence="1">
    <location>
        <begin position="1"/>
        <end position="10"/>
    </location>
</feature>
<keyword evidence="2" id="KW-0472">Membrane</keyword>
<sequence>MNRKQKKRRESQKGTQSQSQHASIANLQAATAIKRGETKTDSSDDLDSREIPVILLLAFLGVVPLGAVLATNTQPFYEYVLNADKRVGIFSYASFWLSAAAALAAGRGVLRSKAAEAAVFKDSDYYWEGAIFIFAAAVCAALAVSDHPSTPTLFFWLLLALSVAQVCVSCIALSRQRGRTAEWRRAALLRVPLLLLLFGALAGYGYLTFTIAA</sequence>
<keyword evidence="2" id="KW-0812">Transmembrane</keyword>
<accession>A0A6S7CSC7</accession>
<dbReference type="Proteomes" id="UP000494117">
    <property type="component" value="Unassembled WGS sequence"/>
</dbReference>
<keyword evidence="2" id="KW-1133">Transmembrane helix</keyword>